<feature type="chain" id="PRO_5003241419" description="Secreted protein" evidence="1">
    <location>
        <begin position="23"/>
        <end position="80"/>
    </location>
</feature>
<accession>E9HZE5</accession>
<dbReference type="HOGENOM" id="CLU_2592224_0_0_1"/>
<sequence length="80" mass="9177">MAKSSILLFDKFLSFLASAVVAEKESSSFDVGYAKSNQRLYKWFFHRSNTFQLRATSPQMMTKVTKRDEFVVKTVEVVTA</sequence>
<dbReference type="InParanoid" id="E9HZE5"/>
<keyword evidence="3" id="KW-1185">Reference proteome</keyword>
<feature type="signal peptide" evidence="1">
    <location>
        <begin position="1"/>
        <end position="22"/>
    </location>
</feature>
<dbReference type="KEGG" id="dpx:DAPPUDRAFT_269505"/>
<organism evidence="2 3">
    <name type="scientific">Daphnia pulex</name>
    <name type="common">Water flea</name>
    <dbReference type="NCBI Taxonomy" id="6669"/>
    <lineage>
        <taxon>Eukaryota</taxon>
        <taxon>Metazoa</taxon>
        <taxon>Ecdysozoa</taxon>
        <taxon>Arthropoda</taxon>
        <taxon>Crustacea</taxon>
        <taxon>Branchiopoda</taxon>
        <taxon>Diplostraca</taxon>
        <taxon>Cladocera</taxon>
        <taxon>Anomopoda</taxon>
        <taxon>Daphniidae</taxon>
        <taxon>Daphnia</taxon>
    </lineage>
</organism>
<evidence type="ECO:0000313" key="2">
    <source>
        <dbReference type="EMBL" id="EFX62884.1"/>
    </source>
</evidence>
<dbReference type="EMBL" id="GL733324">
    <property type="protein sequence ID" value="EFX62884.1"/>
    <property type="molecule type" value="Genomic_DNA"/>
</dbReference>
<evidence type="ECO:0008006" key="4">
    <source>
        <dbReference type="Google" id="ProtNLM"/>
    </source>
</evidence>
<dbReference type="AlphaFoldDB" id="E9HZE5"/>
<evidence type="ECO:0000313" key="3">
    <source>
        <dbReference type="Proteomes" id="UP000000305"/>
    </source>
</evidence>
<protein>
    <recommendedName>
        <fullName evidence="4">Secreted protein</fullName>
    </recommendedName>
</protein>
<gene>
    <name evidence="2" type="ORF">DAPPUDRAFT_269505</name>
</gene>
<keyword evidence="1" id="KW-0732">Signal</keyword>
<proteinExistence type="predicted"/>
<reference evidence="2 3" key="1">
    <citation type="journal article" date="2011" name="Science">
        <title>The ecoresponsive genome of Daphnia pulex.</title>
        <authorList>
            <person name="Colbourne J.K."/>
            <person name="Pfrender M.E."/>
            <person name="Gilbert D."/>
            <person name="Thomas W.K."/>
            <person name="Tucker A."/>
            <person name="Oakley T.H."/>
            <person name="Tokishita S."/>
            <person name="Aerts A."/>
            <person name="Arnold G.J."/>
            <person name="Basu M.K."/>
            <person name="Bauer D.J."/>
            <person name="Caceres C.E."/>
            <person name="Carmel L."/>
            <person name="Casola C."/>
            <person name="Choi J.H."/>
            <person name="Detter J.C."/>
            <person name="Dong Q."/>
            <person name="Dusheyko S."/>
            <person name="Eads B.D."/>
            <person name="Frohlich T."/>
            <person name="Geiler-Samerotte K.A."/>
            <person name="Gerlach D."/>
            <person name="Hatcher P."/>
            <person name="Jogdeo S."/>
            <person name="Krijgsveld J."/>
            <person name="Kriventseva E.V."/>
            <person name="Kultz D."/>
            <person name="Laforsch C."/>
            <person name="Lindquist E."/>
            <person name="Lopez J."/>
            <person name="Manak J.R."/>
            <person name="Muller J."/>
            <person name="Pangilinan J."/>
            <person name="Patwardhan R.P."/>
            <person name="Pitluck S."/>
            <person name="Pritham E.J."/>
            <person name="Rechtsteiner A."/>
            <person name="Rho M."/>
            <person name="Rogozin I.B."/>
            <person name="Sakarya O."/>
            <person name="Salamov A."/>
            <person name="Schaack S."/>
            <person name="Shapiro H."/>
            <person name="Shiga Y."/>
            <person name="Skalitzky C."/>
            <person name="Smith Z."/>
            <person name="Souvorov A."/>
            <person name="Sung W."/>
            <person name="Tang Z."/>
            <person name="Tsuchiya D."/>
            <person name="Tu H."/>
            <person name="Vos H."/>
            <person name="Wang M."/>
            <person name="Wolf Y.I."/>
            <person name="Yamagata H."/>
            <person name="Yamada T."/>
            <person name="Ye Y."/>
            <person name="Shaw J.R."/>
            <person name="Andrews J."/>
            <person name="Crease T.J."/>
            <person name="Tang H."/>
            <person name="Lucas S.M."/>
            <person name="Robertson H.M."/>
            <person name="Bork P."/>
            <person name="Koonin E.V."/>
            <person name="Zdobnov E.M."/>
            <person name="Grigoriev I.V."/>
            <person name="Lynch M."/>
            <person name="Boore J.L."/>
        </authorList>
    </citation>
    <scope>NUCLEOTIDE SEQUENCE [LARGE SCALE GENOMIC DNA]</scope>
</reference>
<evidence type="ECO:0000256" key="1">
    <source>
        <dbReference type="SAM" id="SignalP"/>
    </source>
</evidence>
<dbReference type="Proteomes" id="UP000000305">
    <property type="component" value="Unassembled WGS sequence"/>
</dbReference>
<name>E9HZE5_DAPPU</name>